<dbReference type="AlphaFoldDB" id="A0A8D2DAN2"/>
<comment type="subcellular location">
    <subcellularLocation>
        <location evidence="1">Secreted</location>
    </subcellularLocation>
</comment>
<dbReference type="FunFam" id="2.40.10.10:FF:000005">
    <property type="entry name" value="Serine protease 37"/>
    <property type="match status" value="1"/>
</dbReference>
<dbReference type="InterPro" id="IPR001254">
    <property type="entry name" value="Trypsin_dom"/>
</dbReference>
<keyword evidence="7" id="KW-1185">Reference proteome</keyword>
<dbReference type="InterPro" id="IPR001314">
    <property type="entry name" value="Peptidase_S1A"/>
</dbReference>
<dbReference type="InterPro" id="IPR043504">
    <property type="entry name" value="Peptidase_S1_PA_chymotrypsin"/>
</dbReference>
<keyword evidence="3" id="KW-0732">Signal</keyword>
<dbReference type="SMART" id="SM00020">
    <property type="entry name" value="Tryp_SPc"/>
    <property type="match status" value="1"/>
</dbReference>
<dbReference type="Gene3D" id="2.40.10.10">
    <property type="entry name" value="Trypsin-like serine proteases"/>
    <property type="match status" value="2"/>
</dbReference>
<dbReference type="GO" id="GO:0030141">
    <property type="term" value="C:secretory granule"/>
    <property type="evidence" value="ECO:0007669"/>
    <property type="project" value="TreeGrafter"/>
</dbReference>
<organism evidence="6 7">
    <name type="scientific">Sciurus vulgaris</name>
    <name type="common">Eurasian red squirrel</name>
    <dbReference type="NCBI Taxonomy" id="55149"/>
    <lineage>
        <taxon>Eukaryota</taxon>
        <taxon>Metazoa</taxon>
        <taxon>Chordata</taxon>
        <taxon>Craniata</taxon>
        <taxon>Vertebrata</taxon>
        <taxon>Euteleostomi</taxon>
        <taxon>Mammalia</taxon>
        <taxon>Eutheria</taxon>
        <taxon>Euarchontoglires</taxon>
        <taxon>Glires</taxon>
        <taxon>Rodentia</taxon>
        <taxon>Sciuromorpha</taxon>
        <taxon>Sciuridae</taxon>
        <taxon>Sciurinae</taxon>
        <taxon>Sciurini</taxon>
        <taxon>Sciurus</taxon>
    </lineage>
</organism>
<dbReference type="GO" id="GO:0004252">
    <property type="term" value="F:serine-type endopeptidase activity"/>
    <property type="evidence" value="ECO:0007669"/>
    <property type="project" value="InterPro"/>
</dbReference>
<keyword evidence="2" id="KW-0964">Secreted</keyword>
<dbReference type="PANTHER" id="PTHR24271">
    <property type="entry name" value="KALLIKREIN-RELATED"/>
    <property type="match status" value="1"/>
</dbReference>
<dbReference type="Ensembl" id="ENSSVLT00005023692.1">
    <property type="protein sequence ID" value="ENSSVLP00005021269.1"/>
    <property type="gene ID" value="ENSSVLG00005016942.1"/>
</dbReference>
<name>A0A8D2DAN2_SCIVU</name>
<reference evidence="6" key="1">
    <citation type="submission" date="2025-08" db="UniProtKB">
        <authorList>
            <consortium name="Ensembl"/>
        </authorList>
    </citation>
    <scope>IDENTIFICATION</scope>
</reference>
<evidence type="ECO:0000256" key="3">
    <source>
        <dbReference type="ARBA" id="ARBA00022729"/>
    </source>
</evidence>
<evidence type="ECO:0000313" key="6">
    <source>
        <dbReference type="Ensembl" id="ENSSVLP00005021269.1"/>
    </source>
</evidence>
<dbReference type="OrthoDB" id="10061449at2759"/>
<dbReference type="PROSITE" id="PS00134">
    <property type="entry name" value="TRYPSIN_HIS"/>
    <property type="match status" value="1"/>
</dbReference>
<dbReference type="GO" id="GO:0005794">
    <property type="term" value="C:Golgi apparatus"/>
    <property type="evidence" value="ECO:0007669"/>
    <property type="project" value="Ensembl"/>
</dbReference>
<feature type="domain" description="Peptidase S1" evidence="5">
    <location>
        <begin position="52"/>
        <end position="262"/>
    </location>
</feature>
<dbReference type="GeneTree" id="ENSGT01020000230389"/>
<dbReference type="Pfam" id="PF00089">
    <property type="entry name" value="Trypsin"/>
    <property type="match status" value="1"/>
</dbReference>
<dbReference type="GO" id="GO:0006508">
    <property type="term" value="P:proteolysis"/>
    <property type="evidence" value="ECO:0007669"/>
    <property type="project" value="InterPro"/>
</dbReference>
<dbReference type="SUPFAM" id="SSF50494">
    <property type="entry name" value="Trypsin-like serine proteases"/>
    <property type="match status" value="1"/>
</dbReference>
<dbReference type="PRINTS" id="PR00722">
    <property type="entry name" value="CHYMOTRYPSIN"/>
</dbReference>
<dbReference type="PANTHER" id="PTHR24271:SF44">
    <property type="entry name" value="1700074P13RIK PROTEIN"/>
    <property type="match status" value="1"/>
</dbReference>
<sequence>MWVQEERAGSSGALEAPVIPLLQVVFCFVHLLLSKKNISIEKIKLPDDFTIPYMVYLQSSPEPCVGALIHPQWVLTAAHCPLPVKIRLGVYQPSIKNKKEQFRNYSLTVSHPDFDAYSLQNDLMMIKLSKPAMLNTYVGTIAVALEPTVFNESCFISTWTWDDYKNSSDPDIITWISQYPLSSSDCYNVLQQQERAKVNIMCVGQPLSLITKIKQEVSAALAICSGRLHGILSWSKGGYTLGNEGFFTRIHAYARWIMKIMESY</sequence>
<dbReference type="FunFam" id="2.40.10.10:FF:000049">
    <property type="entry name" value="probable inactive serine protease 37"/>
    <property type="match status" value="1"/>
</dbReference>
<evidence type="ECO:0000259" key="5">
    <source>
        <dbReference type="PROSITE" id="PS50240"/>
    </source>
</evidence>
<proteinExistence type="predicted"/>
<protein>
    <recommendedName>
        <fullName evidence="5">Peptidase S1 domain-containing protein</fullName>
    </recommendedName>
</protein>
<evidence type="ECO:0000313" key="7">
    <source>
        <dbReference type="Proteomes" id="UP000694564"/>
    </source>
</evidence>
<evidence type="ECO:0000256" key="2">
    <source>
        <dbReference type="ARBA" id="ARBA00022525"/>
    </source>
</evidence>
<reference evidence="6" key="2">
    <citation type="submission" date="2025-09" db="UniProtKB">
        <authorList>
            <consortium name="Ensembl"/>
        </authorList>
    </citation>
    <scope>IDENTIFICATION</scope>
</reference>
<dbReference type="GO" id="GO:2000243">
    <property type="term" value="P:positive regulation of reproductive process"/>
    <property type="evidence" value="ECO:0007669"/>
    <property type="project" value="UniProtKB-ARBA"/>
</dbReference>
<dbReference type="InterPro" id="IPR018114">
    <property type="entry name" value="TRYPSIN_HIS"/>
</dbReference>
<accession>A0A8D2DAN2</accession>
<dbReference type="GO" id="GO:0005576">
    <property type="term" value="C:extracellular region"/>
    <property type="evidence" value="ECO:0007669"/>
    <property type="project" value="UniProtKB-SubCell"/>
</dbReference>
<dbReference type="InterPro" id="IPR009003">
    <property type="entry name" value="Peptidase_S1_PA"/>
</dbReference>
<evidence type="ECO:0000256" key="4">
    <source>
        <dbReference type="ARBA" id="ARBA00023157"/>
    </source>
</evidence>
<evidence type="ECO:0000256" key="1">
    <source>
        <dbReference type="ARBA" id="ARBA00004613"/>
    </source>
</evidence>
<keyword evidence="4" id="KW-1015">Disulfide bond</keyword>
<dbReference type="PROSITE" id="PS50240">
    <property type="entry name" value="TRYPSIN_DOM"/>
    <property type="match status" value="1"/>
</dbReference>
<dbReference type="Proteomes" id="UP000694564">
    <property type="component" value="Chromosome 8"/>
</dbReference>